<dbReference type="Proteomes" id="UP000515683">
    <property type="component" value="Segment"/>
</dbReference>
<dbReference type="CDD" id="cd11296">
    <property type="entry name" value="O-FucT_like"/>
    <property type="match status" value="1"/>
</dbReference>
<reference evidence="3" key="1">
    <citation type="submission" date="2019-04" db="EMBL/GenBank/DDBJ databases">
        <title>Genomic and proteomic characterization of cyanophage S-SCSM1 provides new insights into understanding the viral gene diversity and phage-host interactions.</title>
        <authorList>
            <person name="Wang Q."/>
            <person name="Xu Y."/>
            <person name="Jiao N."/>
            <person name="Zhang R."/>
        </authorList>
    </citation>
    <scope>NUCLEOTIDE SEQUENCE [LARGE SCALE GENOMIC DNA]</scope>
</reference>
<sequence>MVRYISFSPYFSGLVNIIMSYEMFLAIAAITKRKVILPPDCWMLFLSKSQSKKDWIDFWKIFDKEVLLEEFDCIEHRDVPEFTGKFSKMQGKKSYTRGIGNCDLDLSEINFDSHTCSDSHTVFVDRSIESQDFKDFCNGRSVMELDCDEQFLHFENNLFGHYWYHVYPGGEMLRNKLKDKINRVLKYHDKFYFYADAVRRDLGPFNAVHVRRNDFLEAREEELECVNAPEKILEMFDKLPFYDKTLPIYIATDEQDRSFFDLLGEKYDIYFYEDFDYEFGEDFLDDDLHIAVLEQVICSQSENFFGTYLSTFSKRINIMRGLEGRQADDHLGINHLPEVPDENLDDVFPWRKMSDDRWQWNSSSHLQWMHEENGKLVIP</sequence>
<dbReference type="Gene3D" id="3.40.50.11350">
    <property type="match status" value="1"/>
</dbReference>
<evidence type="ECO:0000256" key="1">
    <source>
        <dbReference type="ARBA" id="ARBA00022679"/>
    </source>
</evidence>
<keyword evidence="2" id="KW-0119">Carbohydrate metabolism</keyword>
<keyword evidence="1" id="KW-0808">Transferase</keyword>
<dbReference type="PANTHER" id="PTHR31469:SF8">
    <property type="entry name" value="OS07G0641000 PROTEIN"/>
    <property type="match status" value="1"/>
</dbReference>
<evidence type="ECO:0000313" key="3">
    <source>
        <dbReference type="EMBL" id="QFG06371.2"/>
    </source>
</evidence>
<dbReference type="Pfam" id="PF10250">
    <property type="entry name" value="O-FucT"/>
    <property type="match status" value="1"/>
</dbReference>
<evidence type="ECO:0000313" key="4">
    <source>
        <dbReference type="Proteomes" id="UP000515683"/>
    </source>
</evidence>
<protein>
    <submittedName>
        <fullName evidence="3">GDP-fucose protein O-fucosyltransferase</fullName>
    </submittedName>
</protein>
<proteinExistence type="predicted"/>
<dbReference type="GO" id="GO:0016740">
    <property type="term" value="F:transferase activity"/>
    <property type="evidence" value="ECO:0007669"/>
    <property type="project" value="UniProtKB-KW"/>
</dbReference>
<keyword evidence="4" id="KW-1185">Reference proteome</keyword>
<dbReference type="PANTHER" id="PTHR31469">
    <property type="entry name" value="OS07G0633600 PROTEIN"/>
    <property type="match status" value="1"/>
</dbReference>
<organism evidence="3 4">
    <name type="scientific">Synechococcus phage S-SCSM1</name>
    <dbReference type="NCBI Taxonomy" id="2588487"/>
    <lineage>
        <taxon>Viruses</taxon>
        <taxon>Duplodnaviria</taxon>
        <taxon>Heunggongvirae</taxon>
        <taxon>Uroviricota</taxon>
        <taxon>Caudoviricetes</taxon>
        <taxon>Pantevenvirales</taxon>
        <taxon>Kyanoviridae</taxon>
        <taxon>Zhoulongquanvirus</taxon>
        <taxon>Zhoulongquanvirus esscess</taxon>
    </lineage>
</organism>
<gene>
    <name evidence="3" type="ORF">SSCSM1_113</name>
</gene>
<dbReference type="EMBL" id="MK867354">
    <property type="protein sequence ID" value="QFG06371.2"/>
    <property type="molecule type" value="Genomic_DNA"/>
</dbReference>
<dbReference type="InterPro" id="IPR019378">
    <property type="entry name" value="GDP-Fuc_O-FucTrfase"/>
</dbReference>
<evidence type="ECO:0000256" key="2">
    <source>
        <dbReference type="ARBA" id="ARBA00023277"/>
    </source>
</evidence>
<name>A0A6M2ZHG8_9CAUD</name>
<accession>A0A6M2ZHG8</accession>